<evidence type="ECO:0008006" key="4">
    <source>
        <dbReference type="Google" id="ProtNLM"/>
    </source>
</evidence>
<proteinExistence type="predicted"/>
<dbReference type="RefSeq" id="WP_167129493.1">
    <property type="nucleotide sequence ID" value="NZ_JAAQQR010000011.1"/>
</dbReference>
<organism evidence="2 3">
    <name type="scientific">Luteibacter jiangsuensis</name>
    <dbReference type="NCBI Taxonomy" id="637577"/>
    <lineage>
        <taxon>Bacteria</taxon>
        <taxon>Pseudomonadati</taxon>
        <taxon>Pseudomonadota</taxon>
        <taxon>Gammaproteobacteria</taxon>
        <taxon>Lysobacterales</taxon>
        <taxon>Rhodanobacteraceae</taxon>
        <taxon>Luteibacter</taxon>
    </lineage>
</organism>
<evidence type="ECO:0000256" key="1">
    <source>
        <dbReference type="SAM" id="MobiDB-lite"/>
    </source>
</evidence>
<gene>
    <name evidence="2" type="ORF">HBF26_18240</name>
</gene>
<evidence type="ECO:0000313" key="3">
    <source>
        <dbReference type="Proteomes" id="UP001429601"/>
    </source>
</evidence>
<dbReference type="Proteomes" id="UP001429601">
    <property type="component" value="Unassembled WGS sequence"/>
</dbReference>
<evidence type="ECO:0000313" key="2">
    <source>
        <dbReference type="EMBL" id="NID06832.1"/>
    </source>
</evidence>
<protein>
    <recommendedName>
        <fullName evidence="4">Excisionase family DNA binding protein</fullName>
    </recommendedName>
</protein>
<accession>A0ABX0Q920</accession>
<dbReference type="EMBL" id="JAAQQR010000011">
    <property type="protein sequence ID" value="NID06832.1"/>
    <property type="molecule type" value="Genomic_DNA"/>
</dbReference>
<feature type="region of interest" description="Disordered" evidence="1">
    <location>
        <begin position="109"/>
        <end position="130"/>
    </location>
</feature>
<comment type="caution">
    <text evidence="2">The sequence shown here is derived from an EMBL/GenBank/DDBJ whole genome shotgun (WGS) entry which is preliminary data.</text>
</comment>
<keyword evidence="3" id="KW-1185">Reference proteome</keyword>
<sequence length="130" mass="14837">MTEKSLNIAGKDWFTEEEAAFYCGVSLRQFQTHYGELGIQPRRFMGRKLFARDELSAVIERSDPWHRHTQSAEDRQSFIDAIVQGRKEVEAAARLAQKEAKRLGLSVTPNLAPVPLRPFKPRKRKPTVGS</sequence>
<name>A0ABX0Q920_9GAMM</name>
<feature type="compositionally biased region" description="Basic residues" evidence="1">
    <location>
        <begin position="119"/>
        <end position="130"/>
    </location>
</feature>
<reference evidence="2 3" key="1">
    <citation type="journal article" date="2011" name="Curr. Microbiol.">
        <title>Luteibacter jiangsuensis sp. nov.: a methamidophos-degrading bacterium isolated from a methamidophos-manufacturing factory.</title>
        <authorList>
            <person name="Wang L."/>
            <person name="Wang G.L."/>
            <person name="Li S.P."/>
            <person name="Jiang J.D."/>
        </authorList>
    </citation>
    <scope>NUCLEOTIDE SEQUENCE [LARGE SCALE GENOMIC DNA]</scope>
    <source>
        <strain evidence="2 3">CGMCC 1.10133</strain>
    </source>
</reference>